<evidence type="ECO:0000313" key="3">
    <source>
        <dbReference type="Proteomes" id="UP000288805"/>
    </source>
</evidence>
<name>A0A438DN02_VITVI</name>
<dbReference type="EMBL" id="QGNW01001557">
    <property type="protein sequence ID" value="RVW36835.1"/>
    <property type="molecule type" value="Genomic_DNA"/>
</dbReference>
<gene>
    <name evidence="2" type="ORF">CK203_098069</name>
</gene>
<sequence>MARIRINGVCLIEDREIKEGVVMTFCNLLFETYDQRPSINGLAFESLDGLKIGKLEELFSEEEFLRKGCKGSHDFRPISLVGCLYKILSKVLAKRLKKVVGKVVSKYQNAFVEGRNSRRMLIENEAIDSVHRSNSCSVLCKLDIEKAYDHAFDDQMVYLSCVLMWFKVILGLKINLDKSELTKVGRLDNEEELAFNLEVGELPTTYLGLPLRGSTPFLAGVIWNPLAPSKVENSHNEGDFAWVWLAVTGVGNFSFP</sequence>
<dbReference type="AlphaFoldDB" id="A0A438DN02"/>
<dbReference type="InterPro" id="IPR000477">
    <property type="entry name" value="RT_dom"/>
</dbReference>
<feature type="domain" description="Reverse transcriptase" evidence="1">
    <location>
        <begin position="71"/>
        <end position="150"/>
    </location>
</feature>
<dbReference type="Proteomes" id="UP000288805">
    <property type="component" value="Unassembled WGS sequence"/>
</dbReference>
<proteinExistence type="predicted"/>
<protein>
    <recommendedName>
        <fullName evidence="1">Reverse transcriptase domain-containing protein</fullName>
    </recommendedName>
</protein>
<organism evidence="2 3">
    <name type="scientific">Vitis vinifera</name>
    <name type="common">Grape</name>
    <dbReference type="NCBI Taxonomy" id="29760"/>
    <lineage>
        <taxon>Eukaryota</taxon>
        <taxon>Viridiplantae</taxon>
        <taxon>Streptophyta</taxon>
        <taxon>Embryophyta</taxon>
        <taxon>Tracheophyta</taxon>
        <taxon>Spermatophyta</taxon>
        <taxon>Magnoliopsida</taxon>
        <taxon>eudicotyledons</taxon>
        <taxon>Gunneridae</taxon>
        <taxon>Pentapetalae</taxon>
        <taxon>rosids</taxon>
        <taxon>Vitales</taxon>
        <taxon>Vitaceae</taxon>
        <taxon>Viteae</taxon>
        <taxon>Vitis</taxon>
    </lineage>
</organism>
<evidence type="ECO:0000313" key="2">
    <source>
        <dbReference type="EMBL" id="RVW36835.1"/>
    </source>
</evidence>
<dbReference type="PANTHER" id="PTHR46890:SF50">
    <property type="entry name" value="RNA-DIRECTED DNA POLYMERASE, EUKARYOTA, REVERSE TRANSCRIPTASE ZINC-BINDING DOMAIN PROTEIN-RELATED"/>
    <property type="match status" value="1"/>
</dbReference>
<dbReference type="InterPro" id="IPR052343">
    <property type="entry name" value="Retrotransposon-Effector_Assoc"/>
</dbReference>
<reference evidence="2 3" key="1">
    <citation type="journal article" date="2018" name="PLoS Genet.">
        <title>Population sequencing reveals clonal diversity and ancestral inbreeding in the grapevine cultivar Chardonnay.</title>
        <authorList>
            <person name="Roach M.J."/>
            <person name="Johnson D.L."/>
            <person name="Bohlmann J."/>
            <person name="van Vuuren H.J."/>
            <person name="Jones S.J."/>
            <person name="Pretorius I.S."/>
            <person name="Schmidt S.A."/>
            <person name="Borneman A.R."/>
        </authorList>
    </citation>
    <scope>NUCLEOTIDE SEQUENCE [LARGE SCALE GENOMIC DNA]</scope>
    <source>
        <strain evidence="3">cv. Chardonnay</strain>
        <tissue evidence="2">Leaf</tissue>
    </source>
</reference>
<evidence type="ECO:0000259" key="1">
    <source>
        <dbReference type="Pfam" id="PF00078"/>
    </source>
</evidence>
<accession>A0A438DN02</accession>
<dbReference type="Pfam" id="PF00078">
    <property type="entry name" value="RVT_1"/>
    <property type="match status" value="1"/>
</dbReference>
<dbReference type="PANTHER" id="PTHR46890">
    <property type="entry name" value="NON-LTR RETROLELEMENT REVERSE TRANSCRIPTASE-LIKE PROTEIN-RELATED"/>
    <property type="match status" value="1"/>
</dbReference>
<comment type="caution">
    <text evidence="2">The sequence shown here is derived from an EMBL/GenBank/DDBJ whole genome shotgun (WGS) entry which is preliminary data.</text>
</comment>